<protein>
    <submittedName>
        <fullName evidence="1">Uncharacterized protein</fullName>
    </submittedName>
</protein>
<proteinExistence type="predicted"/>
<comment type="caution">
    <text evidence="1">The sequence shown here is derived from an EMBL/GenBank/DDBJ whole genome shotgun (WGS) entry which is preliminary data.</text>
</comment>
<sequence>MEENSEKVVSAQKTLSSHHDPGWNDPPSWALSATSAPAGSTPTKRLLNKRVAFPLNSNSSPLSTSPIPNTPPMGATPPPVGISLTSAPHKPIVAPTTVKNEESLADLQVDKAQTLKDTLDNLRNVMDGLEKNRADEIQKRLDRMEAMWNEDKLNSVVHQKLLEISEALKEGCAERADQLHISLMMSHASVCSSWIPGVRQLITELKNKTV</sequence>
<dbReference type="EMBL" id="CM056744">
    <property type="protein sequence ID" value="KAJ8667413.1"/>
    <property type="molecule type" value="Genomic_DNA"/>
</dbReference>
<evidence type="ECO:0000313" key="2">
    <source>
        <dbReference type="Proteomes" id="UP001239111"/>
    </source>
</evidence>
<keyword evidence="2" id="KW-1185">Reference proteome</keyword>
<name>A0ACC2N9J6_9HYME</name>
<gene>
    <name evidence="1" type="ORF">QAD02_009076</name>
</gene>
<organism evidence="1 2">
    <name type="scientific">Eretmocerus hayati</name>
    <dbReference type="NCBI Taxonomy" id="131215"/>
    <lineage>
        <taxon>Eukaryota</taxon>
        <taxon>Metazoa</taxon>
        <taxon>Ecdysozoa</taxon>
        <taxon>Arthropoda</taxon>
        <taxon>Hexapoda</taxon>
        <taxon>Insecta</taxon>
        <taxon>Pterygota</taxon>
        <taxon>Neoptera</taxon>
        <taxon>Endopterygota</taxon>
        <taxon>Hymenoptera</taxon>
        <taxon>Apocrita</taxon>
        <taxon>Proctotrupomorpha</taxon>
        <taxon>Chalcidoidea</taxon>
        <taxon>Aphelinidae</taxon>
        <taxon>Aphelininae</taxon>
        <taxon>Eretmocerus</taxon>
    </lineage>
</organism>
<accession>A0ACC2N9J6</accession>
<dbReference type="Proteomes" id="UP001239111">
    <property type="component" value="Chromosome 4"/>
</dbReference>
<evidence type="ECO:0000313" key="1">
    <source>
        <dbReference type="EMBL" id="KAJ8667413.1"/>
    </source>
</evidence>
<reference evidence="1" key="1">
    <citation type="submission" date="2023-04" db="EMBL/GenBank/DDBJ databases">
        <title>A chromosome-level genome assembly of the parasitoid wasp Eretmocerus hayati.</title>
        <authorList>
            <person name="Zhong Y."/>
            <person name="Liu S."/>
            <person name="Liu Y."/>
        </authorList>
    </citation>
    <scope>NUCLEOTIDE SEQUENCE</scope>
    <source>
        <strain evidence="1">ZJU_SS_LIU_2023</strain>
    </source>
</reference>